<sequence length="129" mass="13811">MTTLTLTQPLTQAEEYQMTTATLTPTPKAKPPRKQPIPRWLVSAPADPRISSSTRHLALLGGLIASWDGDPSALARRVWDLVVEGVPAYSPPPLRKATPSASPTPTPSSMRTAKATEAGPRSRSKSAMK</sequence>
<protein>
    <submittedName>
        <fullName evidence="2">Uncharacterized protein</fullName>
    </submittedName>
</protein>
<reference evidence="3" key="1">
    <citation type="submission" date="2019-08" db="EMBL/GenBank/DDBJ databases">
        <title>Limnoglobus roseus gen. nov., sp. nov., a novel freshwater planctomycete with a giant genome from the family Gemmataceae.</title>
        <authorList>
            <person name="Kulichevskaya I.S."/>
            <person name="Naumoff D.G."/>
            <person name="Miroshnikov K."/>
            <person name="Ivanova A."/>
            <person name="Philippov D.A."/>
            <person name="Hakobyan A."/>
            <person name="Rijpstra I.C."/>
            <person name="Sinninghe Damste J.S."/>
            <person name="Liesack W."/>
            <person name="Dedysh S.N."/>
        </authorList>
    </citation>
    <scope>NUCLEOTIDE SEQUENCE [LARGE SCALE GENOMIC DNA]</scope>
    <source>
        <strain evidence="3">PX52</strain>
    </source>
</reference>
<feature type="compositionally biased region" description="Low complexity" evidence="1">
    <location>
        <begin position="97"/>
        <end position="109"/>
    </location>
</feature>
<evidence type="ECO:0000313" key="3">
    <source>
        <dbReference type="Proteomes" id="UP000324974"/>
    </source>
</evidence>
<feature type="region of interest" description="Disordered" evidence="1">
    <location>
        <begin position="88"/>
        <end position="129"/>
    </location>
</feature>
<evidence type="ECO:0000256" key="1">
    <source>
        <dbReference type="SAM" id="MobiDB-lite"/>
    </source>
</evidence>
<dbReference type="AlphaFoldDB" id="A0A5C1APA4"/>
<proteinExistence type="predicted"/>
<dbReference type="KEGG" id="lrs:PX52LOC_06927"/>
<accession>A0A5C1APA4</accession>
<dbReference type="Proteomes" id="UP000324974">
    <property type="component" value="Chromosome"/>
</dbReference>
<dbReference type="EMBL" id="CP042425">
    <property type="protein sequence ID" value="QEL19846.1"/>
    <property type="molecule type" value="Genomic_DNA"/>
</dbReference>
<keyword evidence="3" id="KW-1185">Reference proteome</keyword>
<name>A0A5C1APA4_9BACT</name>
<gene>
    <name evidence="2" type="ORF">PX52LOC_06927</name>
</gene>
<evidence type="ECO:0000313" key="2">
    <source>
        <dbReference type="EMBL" id="QEL19846.1"/>
    </source>
</evidence>
<organism evidence="2 3">
    <name type="scientific">Limnoglobus roseus</name>
    <dbReference type="NCBI Taxonomy" id="2598579"/>
    <lineage>
        <taxon>Bacteria</taxon>
        <taxon>Pseudomonadati</taxon>
        <taxon>Planctomycetota</taxon>
        <taxon>Planctomycetia</taxon>
        <taxon>Gemmatales</taxon>
        <taxon>Gemmataceae</taxon>
        <taxon>Limnoglobus</taxon>
    </lineage>
</organism>